<protein>
    <recommendedName>
        <fullName evidence="2">Serine aminopeptidase S33 domain-containing protein</fullName>
    </recommendedName>
</protein>
<evidence type="ECO:0000259" key="2">
    <source>
        <dbReference type="Pfam" id="PF12146"/>
    </source>
</evidence>
<dbReference type="Gene3D" id="3.40.50.1820">
    <property type="entry name" value="alpha/beta hydrolase"/>
    <property type="match status" value="1"/>
</dbReference>
<gene>
    <name evidence="3" type="ORF">IWQ60_001748</name>
</gene>
<dbReference type="AlphaFoldDB" id="A0A9W8DY16"/>
<evidence type="ECO:0000313" key="3">
    <source>
        <dbReference type="EMBL" id="KAJ1928794.1"/>
    </source>
</evidence>
<reference evidence="3" key="1">
    <citation type="submission" date="2022-07" db="EMBL/GenBank/DDBJ databases">
        <title>Phylogenomic reconstructions and comparative analyses of Kickxellomycotina fungi.</title>
        <authorList>
            <person name="Reynolds N.K."/>
            <person name="Stajich J.E."/>
            <person name="Barry K."/>
            <person name="Grigoriev I.V."/>
            <person name="Crous P."/>
            <person name="Smith M.E."/>
        </authorList>
    </citation>
    <scope>NUCLEOTIDE SEQUENCE</scope>
    <source>
        <strain evidence="3">RSA 861</strain>
    </source>
</reference>
<dbReference type="InterPro" id="IPR022742">
    <property type="entry name" value="Hydrolase_4"/>
</dbReference>
<evidence type="ECO:0000313" key="4">
    <source>
        <dbReference type="Proteomes" id="UP001150569"/>
    </source>
</evidence>
<feature type="domain" description="Serine aminopeptidase S33" evidence="2">
    <location>
        <begin position="85"/>
        <end position="318"/>
    </location>
</feature>
<dbReference type="PANTHER" id="PTHR43798">
    <property type="entry name" value="MONOACYLGLYCEROL LIPASE"/>
    <property type="match status" value="1"/>
</dbReference>
<dbReference type="PANTHER" id="PTHR43798:SF33">
    <property type="entry name" value="HYDROLASE, PUTATIVE (AFU_ORTHOLOGUE AFUA_2G14860)-RELATED"/>
    <property type="match status" value="1"/>
</dbReference>
<keyword evidence="1" id="KW-0812">Transmembrane</keyword>
<name>A0A9W8DY16_9FUNG</name>
<keyword evidence="4" id="KW-1185">Reference proteome</keyword>
<evidence type="ECO:0000256" key="1">
    <source>
        <dbReference type="SAM" id="Phobius"/>
    </source>
</evidence>
<dbReference type="Proteomes" id="UP001150569">
    <property type="component" value="Unassembled WGS sequence"/>
</dbReference>
<dbReference type="OrthoDB" id="428974at2759"/>
<dbReference type="SUPFAM" id="SSF53474">
    <property type="entry name" value="alpha/beta-Hydrolases"/>
    <property type="match status" value="1"/>
</dbReference>
<feature type="transmembrane region" description="Helical" evidence="1">
    <location>
        <begin position="20"/>
        <end position="44"/>
    </location>
</feature>
<keyword evidence="1" id="KW-1133">Transmembrane helix</keyword>
<proteinExistence type="predicted"/>
<dbReference type="InterPro" id="IPR029058">
    <property type="entry name" value="AB_hydrolase_fold"/>
</dbReference>
<accession>A0A9W8DY16</accession>
<keyword evidence="1" id="KW-0472">Membrane</keyword>
<sequence length="341" mass="38525">MTTPFQTLIQLAEPFLPSWGWLVTAATTVGTLVAAYFLLTYHFAKRAWRLKFKEPEFVVNNSQFQLVRGRKLRVLYREHPRGADRPLFFFIHGVGSRISVFEPQLKRLRHAGSLLAVDLVGHGESEVSSEWEPYTTPSLLDDLGEVVNQHPDRRLVLIGHSYGSCLAVKLYPRVRDRVAGMVLIAAGDVTHSPHVTRLLRAPEVIIDLFRMLDRYGGTESTSVRRMIYTAGASSALLDQQLYWNESSRTSVFRRTMLGMDWLHTEDLRAVACPLLLLPGEFDPVHPVSCSYAIRECVATKRVTIVVAHQAAHQVMLEKPELTNTEILRFVGEDCGYPELAD</sequence>
<dbReference type="InterPro" id="IPR050266">
    <property type="entry name" value="AB_hydrolase_sf"/>
</dbReference>
<dbReference type="GO" id="GO:0016020">
    <property type="term" value="C:membrane"/>
    <property type="evidence" value="ECO:0007669"/>
    <property type="project" value="TreeGrafter"/>
</dbReference>
<dbReference type="EMBL" id="JANBPT010000059">
    <property type="protein sequence ID" value="KAJ1928794.1"/>
    <property type="molecule type" value="Genomic_DNA"/>
</dbReference>
<organism evidence="3 4">
    <name type="scientific">Tieghemiomyces parasiticus</name>
    <dbReference type="NCBI Taxonomy" id="78921"/>
    <lineage>
        <taxon>Eukaryota</taxon>
        <taxon>Fungi</taxon>
        <taxon>Fungi incertae sedis</taxon>
        <taxon>Zoopagomycota</taxon>
        <taxon>Kickxellomycotina</taxon>
        <taxon>Dimargaritomycetes</taxon>
        <taxon>Dimargaritales</taxon>
        <taxon>Dimargaritaceae</taxon>
        <taxon>Tieghemiomyces</taxon>
    </lineage>
</organism>
<dbReference type="Pfam" id="PF12146">
    <property type="entry name" value="Hydrolase_4"/>
    <property type="match status" value="1"/>
</dbReference>
<comment type="caution">
    <text evidence="3">The sequence shown here is derived from an EMBL/GenBank/DDBJ whole genome shotgun (WGS) entry which is preliminary data.</text>
</comment>